<gene>
    <name evidence="1" type="ORF">P0O24_04720</name>
</gene>
<evidence type="ECO:0000313" key="2">
    <source>
        <dbReference type="Proteomes" id="UP001215956"/>
    </source>
</evidence>
<evidence type="ECO:0000313" key="1">
    <source>
        <dbReference type="EMBL" id="MDF0592880.1"/>
    </source>
</evidence>
<dbReference type="EMBL" id="JARFPL010000011">
    <property type="protein sequence ID" value="MDF0592880.1"/>
    <property type="molecule type" value="Genomic_DNA"/>
</dbReference>
<name>A0ABT5XDT2_9EURY</name>
<sequence>MKKKSGKNAARAEKRGILMDRNSMARKQLALWVFVALFLTASFPTSVFGAGMEEGTEDGAKSVIFLIGDGMG</sequence>
<protein>
    <recommendedName>
        <fullName evidence="3">Alkaline phosphatase</fullName>
    </recommendedName>
</protein>
<dbReference type="RefSeq" id="WP_316968587.1">
    <property type="nucleotide sequence ID" value="NZ_JARFPL010000011.1"/>
</dbReference>
<evidence type="ECO:0008006" key="3">
    <source>
        <dbReference type="Google" id="ProtNLM"/>
    </source>
</evidence>
<dbReference type="Proteomes" id="UP001215956">
    <property type="component" value="Unassembled WGS sequence"/>
</dbReference>
<reference evidence="1 2" key="1">
    <citation type="submission" date="2023-03" db="EMBL/GenBank/DDBJ databases">
        <title>Whole genome sequencing of Methanotrichaceae archaeon M04Ac.</title>
        <authorList>
            <person name="Khomyakova M.A."/>
            <person name="Merkel A.Y."/>
            <person name="Slobodkin A.I."/>
        </authorList>
    </citation>
    <scope>NUCLEOTIDE SEQUENCE [LARGE SCALE GENOMIC DNA]</scope>
    <source>
        <strain evidence="1 2">M04Ac</strain>
    </source>
</reference>
<proteinExistence type="predicted"/>
<keyword evidence="2" id="KW-1185">Reference proteome</keyword>
<comment type="caution">
    <text evidence="1">The sequence shown here is derived from an EMBL/GenBank/DDBJ whole genome shotgun (WGS) entry which is preliminary data.</text>
</comment>
<accession>A0ABT5XDT2</accession>
<organism evidence="1 2">
    <name type="scientific">Candidatus Methanocrinis alkalitolerans</name>
    <dbReference type="NCBI Taxonomy" id="3033395"/>
    <lineage>
        <taxon>Archaea</taxon>
        <taxon>Methanobacteriati</taxon>
        <taxon>Methanobacteriota</taxon>
        <taxon>Stenosarchaea group</taxon>
        <taxon>Methanomicrobia</taxon>
        <taxon>Methanotrichales</taxon>
        <taxon>Methanotrichaceae</taxon>
        <taxon>Methanocrinis</taxon>
    </lineage>
</organism>